<organism evidence="1 2">
    <name type="scientific">Edwardsiella anguillarum ET080813</name>
    <dbReference type="NCBI Taxonomy" id="667120"/>
    <lineage>
        <taxon>Bacteria</taxon>
        <taxon>Pseudomonadati</taxon>
        <taxon>Pseudomonadota</taxon>
        <taxon>Gammaproteobacteria</taxon>
        <taxon>Enterobacterales</taxon>
        <taxon>Hafniaceae</taxon>
        <taxon>Edwardsiella</taxon>
    </lineage>
</organism>
<dbReference type="EMBL" id="CP006664">
    <property type="protein sequence ID" value="AIJ06938.1"/>
    <property type="molecule type" value="Genomic_DNA"/>
</dbReference>
<gene>
    <name evidence="1" type="ORF">ETEE_0460</name>
</gene>
<evidence type="ECO:0000313" key="2">
    <source>
        <dbReference type="Proteomes" id="UP000028681"/>
    </source>
</evidence>
<dbReference type="HOGENOM" id="CLU_3308806_0_0_6"/>
<sequence length="39" mass="4359">MNELANLCKKYIFIPISTIRLFPGLDAFHRVLTAPAAGR</sequence>
<dbReference type="KEGG" id="ete:ETEE_0460"/>
<name>A0A076LK31_9GAMM</name>
<evidence type="ECO:0000313" key="1">
    <source>
        <dbReference type="EMBL" id="AIJ06938.1"/>
    </source>
</evidence>
<proteinExistence type="predicted"/>
<dbReference type="AlphaFoldDB" id="A0A076LK31"/>
<protein>
    <submittedName>
        <fullName evidence="1">Uncharacterized protein</fullName>
    </submittedName>
</protein>
<reference evidence="1 2" key="1">
    <citation type="journal article" date="2012" name="PLoS ONE">
        <title>Edwardsiella comparative phylogenomics reveal the new intra/inter-species taxonomic relationships, virulence evolution and niche adaptation mechanisms.</title>
        <authorList>
            <person name="Yang M."/>
            <person name="Lv Y."/>
            <person name="Xiao J."/>
            <person name="Wu H."/>
            <person name="Zheng H."/>
            <person name="Liu Q."/>
            <person name="Zhang Y."/>
            <person name="Wang Q."/>
        </authorList>
    </citation>
    <scope>NUCLEOTIDE SEQUENCE [LARGE SCALE GENOMIC DNA]</scope>
    <source>
        <strain evidence="2">080813</strain>
    </source>
</reference>
<accession>A0A076LK31</accession>
<dbReference type="Proteomes" id="UP000028681">
    <property type="component" value="Chromosome"/>
</dbReference>